<dbReference type="AlphaFoldDB" id="A0A3E1NH50"/>
<dbReference type="EMBL" id="QTJU01000005">
    <property type="protein sequence ID" value="RFM27280.1"/>
    <property type="molecule type" value="Genomic_DNA"/>
</dbReference>
<comment type="caution">
    <text evidence="1">The sequence shown here is derived from an EMBL/GenBank/DDBJ whole genome shotgun (WGS) entry which is preliminary data.</text>
</comment>
<protein>
    <submittedName>
        <fullName evidence="1">Uncharacterized protein</fullName>
    </submittedName>
</protein>
<sequence>MARYTDASHASYMVSAATRLWVKLWEGSLCKNGLVYRMKPLPANVSGDNEMGLPAAGTVFLKKSRLNFV</sequence>
<organism evidence="1 2">
    <name type="scientific">Deminuibacter soli</name>
    <dbReference type="NCBI Taxonomy" id="2291815"/>
    <lineage>
        <taxon>Bacteria</taxon>
        <taxon>Pseudomonadati</taxon>
        <taxon>Bacteroidota</taxon>
        <taxon>Chitinophagia</taxon>
        <taxon>Chitinophagales</taxon>
        <taxon>Chitinophagaceae</taxon>
        <taxon>Deminuibacter</taxon>
    </lineage>
</organism>
<dbReference type="Proteomes" id="UP000261284">
    <property type="component" value="Unassembled WGS sequence"/>
</dbReference>
<accession>A0A3E1NH50</accession>
<keyword evidence="2" id="KW-1185">Reference proteome</keyword>
<proteinExistence type="predicted"/>
<name>A0A3E1NH50_9BACT</name>
<reference evidence="1 2" key="1">
    <citation type="submission" date="2018-08" db="EMBL/GenBank/DDBJ databases">
        <title>Chitinophagaceae sp. K23C18032701, a novel bacterium isolated from forest soil.</title>
        <authorList>
            <person name="Wang C."/>
        </authorList>
    </citation>
    <scope>NUCLEOTIDE SEQUENCE [LARGE SCALE GENOMIC DNA]</scope>
    <source>
        <strain evidence="1 2">K23C18032701</strain>
    </source>
</reference>
<gene>
    <name evidence="1" type="ORF">DXN05_14715</name>
</gene>
<evidence type="ECO:0000313" key="2">
    <source>
        <dbReference type="Proteomes" id="UP000261284"/>
    </source>
</evidence>
<evidence type="ECO:0000313" key="1">
    <source>
        <dbReference type="EMBL" id="RFM27280.1"/>
    </source>
</evidence>